<feature type="domain" description="BIG2" evidence="2">
    <location>
        <begin position="30"/>
        <end position="108"/>
    </location>
</feature>
<evidence type="ECO:0000313" key="3">
    <source>
        <dbReference type="EMBL" id="ACL22478.1"/>
    </source>
</evidence>
<dbReference type="HOGENOM" id="CLU_477960_0_0_9"/>
<sequence>MKKRYSRSLLCFLLVFSLLFISIPVFADTASTSISLDKSTIVLTVGQTDTLTATVLPAGTPTQNLTWISSNPNVVKVFNGLLMALNEGTAYINVMNPFGNSNYASCYVIVKKPDSTMEINKTSSVLSVGSTETLTVTISPSQAVHWTSSNPEVVQVFNGVLMAQKLGTAVITATAADGSKSVTCTVTVNDAPATITLNKSKATLSIGKSTTLTANIAPALPSNTYLMWQSSNPGIVSVSGGVITGVSLGSAVITAIASDGSCSATCEVTVTATGINAIRLGGANRYETSVQIAKQGWPNGSAYIVLATGNNYPDALSAAPLALKYNAPILLTDKTLPQVTLNEITRLKPTQIFICGGTGAISKTIENQLNGMGILTERLEGKDRYETSVAIARKLGSTSGELVLVNGFEWSDALSISPIAAKKGIPILLTDKSTFPDSVKSFVSSNNFYTTYVLGGTDLISNQVKNQLPGSERIDGANKYERNVNILKKFEDSLDLEKICIATGAAFPDALSGSVLAANLSSAIVLVDNSSLKSVTTQYSTKSLQQANDVYVFGLQGVVSDTLVNKLFTR</sequence>
<accession>B8FWI0</accession>
<dbReference type="EMBL" id="CP001336">
    <property type="protein sequence ID" value="ACL22478.1"/>
    <property type="molecule type" value="Genomic_DNA"/>
</dbReference>
<feature type="signal peptide" evidence="1">
    <location>
        <begin position="1"/>
        <end position="27"/>
    </location>
</feature>
<dbReference type="InterPro" id="IPR007253">
    <property type="entry name" value="Cell_wall-bd_2"/>
</dbReference>
<dbReference type="Gene3D" id="3.40.50.12090">
    <property type="match status" value="2"/>
</dbReference>
<evidence type="ECO:0000313" key="4">
    <source>
        <dbReference type="Proteomes" id="UP000007726"/>
    </source>
</evidence>
<reference evidence="3 4" key="1">
    <citation type="journal article" date="2012" name="BMC Microbiol.">
        <title>Genome sequence of Desulfitobacterium hafniense DCB-2, a Gram-positive anaerobe capable of dehalogenation and metal reduction.</title>
        <authorList>
            <person name="Kim S.H."/>
            <person name="Harzman C."/>
            <person name="Davis J.K."/>
            <person name="Hutcheson R."/>
            <person name="Broderick J.B."/>
            <person name="Marsh T.L."/>
            <person name="Tiedje J.M."/>
        </authorList>
    </citation>
    <scope>NUCLEOTIDE SEQUENCE [LARGE SCALE GENOMIC DNA]</scope>
    <source>
        <strain evidence="4">DSM 10664 / DCB-2</strain>
    </source>
</reference>
<dbReference type="InterPro" id="IPR051922">
    <property type="entry name" value="Bact_Sporulation_Assoc"/>
</dbReference>
<dbReference type="RefSeq" id="WP_015945251.1">
    <property type="nucleotide sequence ID" value="NC_011830.1"/>
</dbReference>
<dbReference type="Gene3D" id="2.60.40.1080">
    <property type="match status" value="3"/>
</dbReference>
<gene>
    <name evidence="3" type="ordered locus">Dhaf_4476</name>
</gene>
<dbReference type="Pfam" id="PF04122">
    <property type="entry name" value="CW_binding_2"/>
    <property type="match status" value="3"/>
</dbReference>
<protein>
    <submittedName>
        <fullName evidence="3">Ig domain protein group 2 domain protein</fullName>
    </submittedName>
</protein>
<dbReference type="InterPro" id="IPR003343">
    <property type="entry name" value="Big_2"/>
</dbReference>
<feature type="domain" description="BIG2" evidence="2">
    <location>
        <begin position="191"/>
        <end position="267"/>
    </location>
</feature>
<dbReference type="Pfam" id="PF02368">
    <property type="entry name" value="Big_2"/>
    <property type="match status" value="3"/>
</dbReference>
<dbReference type="PANTHER" id="PTHR30032">
    <property type="entry name" value="N-ACETYLMURAMOYL-L-ALANINE AMIDASE-RELATED"/>
    <property type="match status" value="1"/>
</dbReference>
<dbReference type="InterPro" id="IPR008964">
    <property type="entry name" value="Invasin/intimin_cell_adhesion"/>
</dbReference>
<dbReference type="KEGG" id="dhd:Dhaf_4476"/>
<evidence type="ECO:0000259" key="2">
    <source>
        <dbReference type="SMART" id="SM00635"/>
    </source>
</evidence>
<keyword evidence="1" id="KW-0732">Signal</keyword>
<evidence type="ECO:0000256" key="1">
    <source>
        <dbReference type="SAM" id="SignalP"/>
    </source>
</evidence>
<dbReference type="AlphaFoldDB" id="B8FWI0"/>
<organism evidence="3 4">
    <name type="scientific">Desulfitobacterium hafniense (strain DSM 10664 / DCB-2)</name>
    <dbReference type="NCBI Taxonomy" id="272564"/>
    <lineage>
        <taxon>Bacteria</taxon>
        <taxon>Bacillati</taxon>
        <taxon>Bacillota</taxon>
        <taxon>Clostridia</taxon>
        <taxon>Eubacteriales</taxon>
        <taxon>Desulfitobacteriaceae</taxon>
        <taxon>Desulfitobacterium</taxon>
    </lineage>
</organism>
<proteinExistence type="predicted"/>
<feature type="domain" description="BIG2" evidence="2">
    <location>
        <begin position="113"/>
        <end position="185"/>
    </location>
</feature>
<dbReference type="Proteomes" id="UP000007726">
    <property type="component" value="Chromosome"/>
</dbReference>
<name>B8FWI0_DESHD</name>
<dbReference type="SMART" id="SM00635">
    <property type="entry name" value="BID_2"/>
    <property type="match status" value="3"/>
</dbReference>
<dbReference type="PANTHER" id="PTHR30032:SF8">
    <property type="entry name" value="GERMINATION-SPECIFIC N-ACETYLMURAMOYL-L-ALANINE AMIDASE"/>
    <property type="match status" value="1"/>
</dbReference>
<dbReference type="SUPFAM" id="SSF49373">
    <property type="entry name" value="Invasin/intimin cell-adhesion fragments"/>
    <property type="match status" value="3"/>
</dbReference>
<feature type="chain" id="PRO_5002872162" evidence="1">
    <location>
        <begin position="28"/>
        <end position="570"/>
    </location>
</feature>